<evidence type="ECO:0000313" key="4">
    <source>
        <dbReference type="EMBL" id="GIF93988.1"/>
    </source>
</evidence>
<evidence type="ECO:0000313" key="5">
    <source>
        <dbReference type="Proteomes" id="UP000619293"/>
    </source>
</evidence>
<accession>A0A8J3NVI6</accession>
<dbReference type="InterPro" id="IPR000644">
    <property type="entry name" value="CBS_dom"/>
</dbReference>
<dbReference type="InterPro" id="IPR046342">
    <property type="entry name" value="CBS_dom_sf"/>
</dbReference>
<gene>
    <name evidence="4" type="ORF">Cch02nite_74320</name>
</gene>
<dbReference type="PROSITE" id="PS51371">
    <property type="entry name" value="CBS"/>
    <property type="match status" value="2"/>
</dbReference>
<sequence length="144" mass="14565">MATTSDPARPATTPPGLPQRAVREVMSGHPVQVTASATLEDALAAMAGTKLRHLVVVDGAGRCAGVISDRAIVAAWAAEPGCLSARRVSSVLDSTPAAVDVDAAVVDAARLMCGTHVDAVAVVDRRGCAVGIITGSDLVTLLTR</sequence>
<evidence type="ECO:0000256" key="2">
    <source>
        <dbReference type="PROSITE-ProRule" id="PRU00703"/>
    </source>
</evidence>
<keyword evidence="1 2" id="KW-0129">CBS domain</keyword>
<name>A0A8J3NVI6_9ACTN</name>
<dbReference type="EMBL" id="BONG01000078">
    <property type="protein sequence ID" value="GIF93988.1"/>
    <property type="molecule type" value="Genomic_DNA"/>
</dbReference>
<organism evidence="4 5">
    <name type="scientific">Catellatospora chokoriensis</name>
    <dbReference type="NCBI Taxonomy" id="310353"/>
    <lineage>
        <taxon>Bacteria</taxon>
        <taxon>Bacillati</taxon>
        <taxon>Actinomycetota</taxon>
        <taxon>Actinomycetes</taxon>
        <taxon>Micromonosporales</taxon>
        <taxon>Micromonosporaceae</taxon>
        <taxon>Catellatospora</taxon>
    </lineage>
</organism>
<dbReference type="PANTHER" id="PTHR43080">
    <property type="entry name" value="CBS DOMAIN-CONTAINING PROTEIN CBSX3, MITOCHONDRIAL"/>
    <property type="match status" value="1"/>
</dbReference>
<dbReference type="RefSeq" id="WP_191843441.1">
    <property type="nucleotide sequence ID" value="NZ_BAAALB010000042.1"/>
</dbReference>
<feature type="domain" description="CBS" evidence="3">
    <location>
        <begin position="26"/>
        <end position="83"/>
    </location>
</feature>
<feature type="domain" description="CBS" evidence="3">
    <location>
        <begin position="92"/>
        <end position="144"/>
    </location>
</feature>
<proteinExistence type="predicted"/>
<dbReference type="SMART" id="SM00116">
    <property type="entry name" value="CBS"/>
    <property type="match status" value="2"/>
</dbReference>
<evidence type="ECO:0000256" key="1">
    <source>
        <dbReference type="ARBA" id="ARBA00023122"/>
    </source>
</evidence>
<keyword evidence="5" id="KW-1185">Reference proteome</keyword>
<dbReference type="AlphaFoldDB" id="A0A8J3NVI6"/>
<dbReference type="PANTHER" id="PTHR43080:SF2">
    <property type="entry name" value="CBS DOMAIN-CONTAINING PROTEIN"/>
    <property type="match status" value="1"/>
</dbReference>
<dbReference type="Gene3D" id="3.10.580.10">
    <property type="entry name" value="CBS-domain"/>
    <property type="match status" value="1"/>
</dbReference>
<protein>
    <recommendedName>
        <fullName evidence="3">CBS domain-containing protein</fullName>
    </recommendedName>
</protein>
<dbReference type="SUPFAM" id="SSF54631">
    <property type="entry name" value="CBS-domain pair"/>
    <property type="match status" value="1"/>
</dbReference>
<reference evidence="4 5" key="1">
    <citation type="submission" date="2021-01" db="EMBL/GenBank/DDBJ databases">
        <title>Whole genome shotgun sequence of Catellatospora chokoriensis NBRC 107358.</title>
        <authorList>
            <person name="Komaki H."/>
            <person name="Tamura T."/>
        </authorList>
    </citation>
    <scope>NUCLEOTIDE SEQUENCE [LARGE SCALE GENOMIC DNA]</scope>
    <source>
        <strain evidence="4 5">NBRC 107358</strain>
    </source>
</reference>
<evidence type="ECO:0000259" key="3">
    <source>
        <dbReference type="PROSITE" id="PS51371"/>
    </source>
</evidence>
<dbReference type="InterPro" id="IPR051257">
    <property type="entry name" value="Diverse_CBS-Domain"/>
</dbReference>
<comment type="caution">
    <text evidence="4">The sequence shown here is derived from an EMBL/GenBank/DDBJ whole genome shotgun (WGS) entry which is preliminary data.</text>
</comment>
<dbReference type="Proteomes" id="UP000619293">
    <property type="component" value="Unassembled WGS sequence"/>
</dbReference>
<dbReference type="CDD" id="cd02205">
    <property type="entry name" value="CBS_pair_SF"/>
    <property type="match status" value="1"/>
</dbReference>
<dbReference type="Pfam" id="PF00571">
    <property type="entry name" value="CBS"/>
    <property type="match status" value="2"/>
</dbReference>